<sequence length="42" mass="4751">KALTDQITTIDKKRLGKKIATADEKIMEKIEKALHLTLDLKS</sequence>
<proteinExistence type="predicted"/>
<dbReference type="EMBL" id="CAJVPZ010091436">
    <property type="protein sequence ID" value="CAG8815564.1"/>
    <property type="molecule type" value="Genomic_DNA"/>
</dbReference>
<accession>A0A9N9PF97</accession>
<reference evidence="1" key="1">
    <citation type="submission" date="2021-06" db="EMBL/GenBank/DDBJ databases">
        <authorList>
            <person name="Kallberg Y."/>
            <person name="Tangrot J."/>
            <person name="Rosling A."/>
        </authorList>
    </citation>
    <scope>NUCLEOTIDE SEQUENCE</scope>
    <source>
        <strain evidence="1">IN212</strain>
    </source>
</reference>
<evidence type="ECO:0000313" key="1">
    <source>
        <dbReference type="EMBL" id="CAG8815564.1"/>
    </source>
</evidence>
<protein>
    <submittedName>
        <fullName evidence="1">12671_t:CDS:1</fullName>
    </submittedName>
</protein>
<dbReference type="AlphaFoldDB" id="A0A9N9PF97"/>
<dbReference type="Gene3D" id="2.30.30.110">
    <property type="match status" value="1"/>
</dbReference>
<name>A0A9N9PF97_9GLOM</name>
<comment type="caution">
    <text evidence="1">The sequence shown here is derived from an EMBL/GenBank/DDBJ whole genome shotgun (WGS) entry which is preliminary data.</text>
</comment>
<dbReference type="OrthoDB" id="2348860at2759"/>
<dbReference type="Proteomes" id="UP000789396">
    <property type="component" value="Unassembled WGS sequence"/>
</dbReference>
<dbReference type="SUPFAM" id="SSF50118">
    <property type="entry name" value="Cell growth inhibitor/plasmid maintenance toxic component"/>
    <property type="match status" value="1"/>
</dbReference>
<dbReference type="InterPro" id="IPR011067">
    <property type="entry name" value="Plasmid_toxin/cell-grow_inhib"/>
</dbReference>
<gene>
    <name evidence="1" type="ORF">RFULGI_LOCUS19204</name>
</gene>
<dbReference type="GO" id="GO:0003677">
    <property type="term" value="F:DNA binding"/>
    <property type="evidence" value="ECO:0007669"/>
    <property type="project" value="InterPro"/>
</dbReference>
<organism evidence="1 2">
    <name type="scientific">Racocetra fulgida</name>
    <dbReference type="NCBI Taxonomy" id="60492"/>
    <lineage>
        <taxon>Eukaryota</taxon>
        <taxon>Fungi</taxon>
        <taxon>Fungi incertae sedis</taxon>
        <taxon>Mucoromycota</taxon>
        <taxon>Glomeromycotina</taxon>
        <taxon>Glomeromycetes</taxon>
        <taxon>Diversisporales</taxon>
        <taxon>Gigasporaceae</taxon>
        <taxon>Racocetra</taxon>
    </lineage>
</organism>
<evidence type="ECO:0000313" key="2">
    <source>
        <dbReference type="Proteomes" id="UP000789396"/>
    </source>
</evidence>
<dbReference type="Pfam" id="PF02452">
    <property type="entry name" value="PemK_toxin"/>
    <property type="match status" value="1"/>
</dbReference>
<dbReference type="InterPro" id="IPR003477">
    <property type="entry name" value="PemK-like"/>
</dbReference>
<keyword evidence="2" id="KW-1185">Reference proteome</keyword>
<feature type="non-terminal residue" evidence="1">
    <location>
        <position position="1"/>
    </location>
</feature>